<organism evidence="4 5">
    <name type="scientific">Thalassobacillus hwangdonensis</name>
    <dbReference type="NCBI Taxonomy" id="546108"/>
    <lineage>
        <taxon>Bacteria</taxon>
        <taxon>Bacillati</taxon>
        <taxon>Bacillota</taxon>
        <taxon>Bacilli</taxon>
        <taxon>Bacillales</taxon>
        <taxon>Bacillaceae</taxon>
        <taxon>Thalassobacillus</taxon>
    </lineage>
</organism>
<dbReference type="RefSeq" id="WP_386056663.1">
    <property type="nucleotide sequence ID" value="NZ_JBHTKL010000001.1"/>
</dbReference>
<accession>A0ABW3KWN2</accession>
<dbReference type="SUPFAM" id="SSF158221">
    <property type="entry name" value="YnzC-like"/>
    <property type="match status" value="1"/>
</dbReference>
<dbReference type="EMBL" id="JBHTKL010000001">
    <property type="protein sequence ID" value="MFD1018284.1"/>
    <property type="molecule type" value="Genomic_DNA"/>
</dbReference>
<evidence type="ECO:0000313" key="4">
    <source>
        <dbReference type="EMBL" id="MFD1018284.1"/>
    </source>
</evidence>
<evidence type="ECO:0000256" key="3">
    <source>
        <dbReference type="SAM" id="MobiDB-lite"/>
    </source>
</evidence>
<gene>
    <name evidence="4" type="ORF">ACFQ2J_03630</name>
</gene>
<dbReference type="Proteomes" id="UP001596990">
    <property type="component" value="Unassembled WGS sequence"/>
</dbReference>
<comment type="similarity">
    <text evidence="2">Belongs to the UPF0291 family.</text>
</comment>
<name>A0ABW3KWN2_9BACI</name>
<comment type="subcellular location">
    <subcellularLocation>
        <location evidence="2">Cytoplasm</location>
    </subcellularLocation>
</comment>
<dbReference type="PANTHER" id="PTHR37300">
    <property type="entry name" value="UPF0291 PROTEIN CBO2609/CLC_2481"/>
    <property type="match status" value="1"/>
</dbReference>
<dbReference type="Pfam" id="PF05979">
    <property type="entry name" value="DUF896"/>
    <property type="match status" value="1"/>
</dbReference>
<dbReference type="Gene3D" id="1.10.287.540">
    <property type="entry name" value="Helix hairpin bin"/>
    <property type="match status" value="1"/>
</dbReference>
<dbReference type="PANTHER" id="PTHR37300:SF1">
    <property type="entry name" value="UPF0291 PROTEIN YNZC"/>
    <property type="match status" value="1"/>
</dbReference>
<dbReference type="InterPro" id="IPR009242">
    <property type="entry name" value="DUF896"/>
</dbReference>
<dbReference type="HAMAP" id="MF_01103">
    <property type="entry name" value="UPF0291"/>
    <property type="match status" value="1"/>
</dbReference>
<reference evidence="5" key="1">
    <citation type="journal article" date="2019" name="Int. J. Syst. Evol. Microbiol.">
        <title>The Global Catalogue of Microorganisms (GCM) 10K type strain sequencing project: providing services to taxonomists for standard genome sequencing and annotation.</title>
        <authorList>
            <consortium name="The Broad Institute Genomics Platform"/>
            <consortium name="The Broad Institute Genome Sequencing Center for Infectious Disease"/>
            <person name="Wu L."/>
            <person name="Ma J."/>
        </authorList>
    </citation>
    <scope>NUCLEOTIDE SEQUENCE [LARGE SCALE GENOMIC DNA]</scope>
    <source>
        <strain evidence="5">CCUG 56607</strain>
    </source>
</reference>
<protein>
    <recommendedName>
        <fullName evidence="2">UPF0291 protein ACFQ2J_03630</fullName>
    </recommendedName>
</protein>
<keyword evidence="5" id="KW-1185">Reference proteome</keyword>
<comment type="caution">
    <text evidence="4">The sequence shown here is derived from an EMBL/GenBank/DDBJ whole genome shotgun (WGS) entry which is preliminary data.</text>
</comment>
<feature type="region of interest" description="Disordered" evidence="3">
    <location>
        <begin position="55"/>
        <end position="77"/>
    </location>
</feature>
<sequence>MLSQNKLDRINALAKKSKNEGLTEEEKEEQKVLRQEYLGNVRKSFKNQLKGLKVVDPEGNDVTPEKLKQMQRNEKKH</sequence>
<evidence type="ECO:0000313" key="5">
    <source>
        <dbReference type="Proteomes" id="UP001596990"/>
    </source>
</evidence>
<proteinExistence type="inferred from homology"/>
<keyword evidence="1 2" id="KW-0963">Cytoplasm</keyword>
<feature type="compositionally biased region" description="Basic and acidic residues" evidence="3">
    <location>
        <begin position="63"/>
        <end position="77"/>
    </location>
</feature>
<evidence type="ECO:0000256" key="2">
    <source>
        <dbReference type="HAMAP-Rule" id="MF_01103"/>
    </source>
</evidence>
<evidence type="ECO:0000256" key="1">
    <source>
        <dbReference type="ARBA" id="ARBA00022490"/>
    </source>
</evidence>
<feature type="region of interest" description="Disordered" evidence="3">
    <location>
        <begin position="1"/>
        <end position="30"/>
    </location>
</feature>